<dbReference type="Pfam" id="PF00005">
    <property type="entry name" value="ABC_tran"/>
    <property type="match status" value="1"/>
</dbReference>
<dbReference type="Gene3D" id="3.40.50.300">
    <property type="entry name" value="P-loop containing nucleotide triphosphate hydrolases"/>
    <property type="match status" value="1"/>
</dbReference>
<comment type="subcellular location">
    <subcellularLocation>
        <location evidence="1">Cell membrane</location>
        <topology evidence="1">Multi-pass membrane protein</topology>
    </subcellularLocation>
</comment>
<evidence type="ECO:0000256" key="2">
    <source>
        <dbReference type="ARBA" id="ARBA00022692"/>
    </source>
</evidence>
<dbReference type="Gene3D" id="1.20.1560.10">
    <property type="entry name" value="ABC transporter type 1, transmembrane domain"/>
    <property type="match status" value="1"/>
</dbReference>
<evidence type="ECO:0000313" key="12">
    <source>
        <dbReference type="Proteomes" id="UP001168528"/>
    </source>
</evidence>
<dbReference type="InterPro" id="IPR003439">
    <property type="entry name" value="ABC_transporter-like_ATP-bd"/>
</dbReference>
<dbReference type="SUPFAM" id="SSF90123">
    <property type="entry name" value="ABC transporter transmembrane region"/>
    <property type="match status" value="1"/>
</dbReference>
<dbReference type="RefSeq" id="WP_302037610.1">
    <property type="nucleotide sequence ID" value="NZ_JAUKPO010000005.1"/>
</dbReference>
<feature type="region of interest" description="Disordered" evidence="7">
    <location>
        <begin position="1"/>
        <end position="22"/>
    </location>
</feature>
<evidence type="ECO:0000256" key="7">
    <source>
        <dbReference type="SAM" id="MobiDB-lite"/>
    </source>
</evidence>
<evidence type="ECO:0000313" key="11">
    <source>
        <dbReference type="EMBL" id="MDO1446805.1"/>
    </source>
</evidence>
<dbReference type="CDD" id="cd03249">
    <property type="entry name" value="ABC_MTABC3_MDL1_MDL2"/>
    <property type="match status" value="1"/>
</dbReference>
<dbReference type="CDD" id="cd18576">
    <property type="entry name" value="ABC_6TM_bac_exporter_ABCB8_10_like"/>
    <property type="match status" value="1"/>
</dbReference>
<evidence type="ECO:0000259" key="10">
    <source>
        <dbReference type="PROSITE" id="PS50929"/>
    </source>
</evidence>
<keyword evidence="3" id="KW-0547">Nucleotide-binding</keyword>
<evidence type="ECO:0000256" key="6">
    <source>
        <dbReference type="ARBA" id="ARBA00023136"/>
    </source>
</evidence>
<dbReference type="InterPro" id="IPR027417">
    <property type="entry name" value="P-loop_NTPase"/>
</dbReference>
<evidence type="ECO:0000256" key="8">
    <source>
        <dbReference type="SAM" id="Phobius"/>
    </source>
</evidence>
<dbReference type="InterPro" id="IPR011527">
    <property type="entry name" value="ABC1_TM_dom"/>
</dbReference>
<sequence length="604" mass="67279">MAKRRSGDRSNGQPEENTKTKITKESLRQASELFRFVLPYKGTFIAGLIFLVLSSLTTLIFPRFAGMLIDAAENRVEFSVSQVALALVAVFVVQSTFSFFRVTLFAKVSERSMRDIRIAVYSKIITLPLPFFEKRRVGELVSRLTSDISQLQDVLSFTLAEIIRQIITLIVGITIIFTLFPELTVFMLSTFPVLVIGAVMFGKFIRKLSRKAQDELANANVVVEETMQSIHVVKAFTNEYYEIKRYDTALEKVIANALKAARYRGAFNSFIIMAIFGGIVGVLWYGATLLEEDVLTVGQLTTFILYTAFIGGAVGGMGDLYAQVQKAIGASERIREILREEVEVSKPLPVADRSTQKIYGDIAFRNVTFAYPTRQDIDVLKDISFEIGAGQKIALVGYSGAGKSTIVQLLLRYYTTERGGIIVDGKDIRQFDILQLRQNIGIVPQEVILFGGSIKENIAYGKPDATDEEILQAARKANALDFIQSFPEGMQTLVGERGVKLSGGQRQRIAIARAILKDPAILILDEATSSLDAESEKLVQEALDTLMKGRTTIIIAHRLATIRKVDHIYVISEGRIRESGTHEELVQVEEGLYHNLVKLQFEID</sequence>
<accession>A0ABT8R3Y7</accession>
<dbReference type="InterPro" id="IPR017871">
    <property type="entry name" value="ABC_transporter-like_CS"/>
</dbReference>
<feature type="domain" description="ABC transmembrane type-1" evidence="10">
    <location>
        <begin position="45"/>
        <end position="326"/>
    </location>
</feature>
<name>A0ABT8R3Y7_9BACT</name>
<dbReference type="InterPro" id="IPR039421">
    <property type="entry name" value="Type_1_exporter"/>
</dbReference>
<evidence type="ECO:0000256" key="1">
    <source>
        <dbReference type="ARBA" id="ARBA00004651"/>
    </source>
</evidence>
<comment type="caution">
    <text evidence="11">The sequence shown here is derived from an EMBL/GenBank/DDBJ whole genome shotgun (WGS) entry which is preliminary data.</text>
</comment>
<evidence type="ECO:0000259" key="9">
    <source>
        <dbReference type="PROSITE" id="PS50893"/>
    </source>
</evidence>
<feature type="transmembrane region" description="Helical" evidence="8">
    <location>
        <begin position="162"/>
        <end position="180"/>
    </location>
</feature>
<protein>
    <submittedName>
        <fullName evidence="11">ABC transporter transmembrane domain-containing protein</fullName>
    </submittedName>
</protein>
<keyword evidence="4" id="KW-0067">ATP-binding</keyword>
<dbReference type="InterPro" id="IPR036640">
    <property type="entry name" value="ABC1_TM_sf"/>
</dbReference>
<keyword evidence="12" id="KW-1185">Reference proteome</keyword>
<dbReference type="SMART" id="SM00382">
    <property type="entry name" value="AAA"/>
    <property type="match status" value="1"/>
</dbReference>
<dbReference type="PROSITE" id="PS50893">
    <property type="entry name" value="ABC_TRANSPORTER_2"/>
    <property type="match status" value="1"/>
</dbReference>
<reference evidence="11" key="1">
    <citation type="submission" date="2023-07" db="EMBL/GenBank/DDBJ databases">
        <title>The genome sequence of Rhodocytophaga aerolata KACC 12507.</title>
        <authorList>
            <person name="Zhang X."/>
        </authorList>
    </citation>
    <scope>NUCLEOTIDE SEQUENCE</scope>
    <source>
        <strain evidence="11">KACC 12507</strain>
    </source>
</reference>
<feature type="transmembrane region" description="Helical" evidence="8">
    <location>
        <begin position="186"/>
        <end position="205"/>
    </location>
</feature>
<keyword evidence="2 8" id="KW-0812">Transmembrane</keyword>
<feature type="transmembrane region" description="Helical" evidence="8">
    <location>
        <begin position="266"/>
        <end position="287"/>
    </location>
</feature>
<feature type="domain" description="ABC transporter" evidence="9">
    <location>
        <begin position="362"/>
        <end position="598"/>
    </location>
</feature>
<gene>
    <name evidence="11" type="ORF">Q0590_11110</name>
</gene>
<proteinExistence type="predicted"/>
<feature type="transmembrane region" description="Helical" evidence="8">
    <location>
        <begin position="303"/>
        <end position="322"/>
    </location>
</feature>
<organism evidence="11 12">
    <name type="scientific">Rhodocytophaga aerolata</name>
    <dbReference type="NCBI Taxonomy" id="455078"/>
    <lineage>
        <taxon>Bacteria</taxon>
        <taxon>Pseudomonadati</taxon>
        <taxon>Bacteroidota</taxon>
        <taxon>Cytophagia</taxon>
        <taxon>Cytophagales</taxon>
        <taxon>Rhodocytophagaceae</taxon>
        <taxon>Rhodocytophaga</taxon>
    </lineage>
</organism>
<evidence type="ECO:0000256" key="5">
    <source>
        <dbReference type="ARBA" id="ARBA00022989"/>
    </source>
</evidence>
<feature type="transmembrane region" description="Helical" evidence="8">
    <location>
        <begin position="44"/>
        <end position="64"/>
    </location>
</feature>
<evidence type="ECO:0000256" key="4">
    <source>
        <dbReference type="ARBA" id="ARBA00022840"/>
    </source>
</evidence>
<dbReference type="PROSITE" id="PS00211">
    <property type="entry name" value="ABC_TRANSPORTER_1"/>
    <property type="match status" value="1"/>
</dbReference>
<keyword evidence="6 8" id="KW-0472">Membrane</keyword>
<dbReference type="PROSITE" id="PS50929">
    <property type="entry name" value="ABC_TM1F"/>
    <property type="match status" value="1"/>
</dbReference>
<dbReference type="PANTHER" id="PTHR43394">
    <property type="entry name" value="ATP-DEPENDENT PERMEASE MDL1, MITOCHONDRIAL"/>
    <property type="match status" value="1"/>
</dbReference>
<dbReference type="InterPro" id="IPR003593">
    <property type="entry name" value="AAA+_ATPase"/>
</dbReference>
<keyword evidence="5 8" id="KW-1133">Transmembrane helix</keyword>
<dbReference type="Pfam" id="PF00664">
    <property type="entry name" value="ABC_membrane"/>
    <property type="match status" value="1"/>
</dbReference>
<dbReference type="PANTHER" id="PTHR43394:SF1">
    <property type="entry name" value="ATP-BINDING CASSETTE SUB-FAMILY B MEMBER 10, MITOCHONDRIAL"/>
    <property type="match status" value="1"/>
</dbReference>
<dbReference type="EMBL" id="JAUKPO010000005">
    <property type="protein sequence ID" value="MDO1446805.1"/>
    <property type="molecule type" value="Genomic_DNA"/>
</dbReference>
<dbReference type="Proteomes" id="UP001168528">
    <property type="component" value="Unassembled WGS sequence"/>
</dbReference>
<evidence type="ECO:0000256" key="3">
    <source>
        <dbReference type="ARBA" id="ARBA00022741"/>
    </source>
</evidence>
<feature type="transmembrane region" description="Helical" evidence="8">
    <location>
        <begin position="84"/>
        <end position="104"/>
    </location>
</feature>
<dbReference type="SUPFAM" id="SSF52540">
    <property type="entry name" value="P-loop containing nucleoside triphosphate hydrolases"/>
    <property type="match status" value="1"/>
</dbReference>